<keyword evidence="2" id="KW-1133">Transmembrane helix</keyword>
<dbReference type="AlphaFoldDB" id="A0A7S4AHX5"/>
<reference evidence="3" key="1">
    <citation type="submission" date="2021-01" db="EMBL/GenBank/DDBJ databases">
        <authorList>
            <person name="Corre E."/>
            <person name="Pelletier E."/>
            <person name="Niang G."/>
            <person name="Scheremetjew M."/>
            <person name="Finn R."/>
            <person name="Kale V."/>
            <person name="Holt S."/>
            <person name="Cochrane G."/>
            <person name="Meng A."/>
            <person name="Brown T."/>
            <person name="Cohen L."/>
        </authorList>
    </citation>
    <scope>NUCLEOTIDE SEQUENCE</scope>
    <source>
        <strain evidence="3">10249 10 AB</strain>
    </source>
</reference>
<dbReference type="EMBL" id="HBIX01012079">
    <property type="protein sequence ID" value="CAE0716300.1"/>
    <property type="molecule type" value="Transcribed_RNA"/>
</dbReference>
<proteinExistence type="predicted"/>
<feature type="region of interest" description="Disordered" evidence="1">
    <location>
        <begin position="377"/>
        <end position="432"/>
    </location>
</feature>
<protein>
    <recommendedName>
        <fullName evidence="4">Transmembrane protein</fullName>
    </recommendedName>
</protein>
<gene>
    <name evidence="3" type="ORF">PAUS00366_LOCUS9052</name>
</gene>
<feature type="region of interest" description="Disordered" evidence="1">
    <location>
        <begin position="305"/>
        <end position="344"/>
    </location>
</feature>
<feature type="transmembrane region" description="Helical" evidence="2">
    <location>
        <begin position="163"/>
        <end position="185"/>
    </location>
</feature>
<keyword evidence="2" id="KW-0812">Transmembrane</keyword>
<evidence type="ECO:0000256" key="2">
    <source>
        <dbReference type="SAM" id="Phobius"/>
    </source>
</evidence>
<feature type="transmembrane region" description="Helical" evidence="2">
    <location>
        <begin position="197"/>
        <end position="221"/>
    </location>
</feature>
<dbReference type="PANTHER" id="PTHR40535">
    <property type="entry name" value="CHROMOSOME UNDETERMINED SCAFFOLD_9, WHOLE GENOME SHOTGUN SEQUENCE"/>
    <property type="match status" value="1"/>
</dbReference>
<feature type="transmembrane region" description="Helical" evidence="2">
    <location>
        <begin position="273"/>
        <end position="297"/>
    </location>
</feature>
<sequence length="710" mass="79218">MDTYEQQHNRTTTINTALTRYFYGNLVAGICLYLGTASIVCYWTTQQTETSTSTTNYTTTNPSSGGMDRRASDIVTGLSRLFTGVLGLVLSVKLCQWIGVYKSVRIDHWGQDTTNFHGYYYHYTSLPKLKIDFSLALWYRLMSTFCFHLYFSCSNANNYINNIALGIVGGGIPLGVLLLVMVRLVRTHPLLKPRKRGIATVLALVLSVASTVCVGFGVYYIEMVWKESENNNNTMLYVYADDNDNDDSSWDNGSTVKTSSADNGKMAAAVAALVPRVTLIVSGIWGIVVCGGVHAIAKYVSRATSSSTTSSNRMEQQQQPTTTHADSSSLSEITKPLPQSSSKVAAPSLLQYTSDHFRDGAPGIDMKKAKKQIRKLLRSTTTTTPPTTTTGIARDFTGADENDDNHNDNDDNYKSFTRGEKGDDPPPENTKEAKCLVPLPYISYCTLIKSQLYERYSRRSKPSVYSSSSSFLWRFGRVTQDIVWCVTSLLFLYMTLVNIGATHQQNIVRLSLNDAFELLYPPDYHTGKMCAWSEKSPDGHIRTFDTLQEVYDTDRNYTVIHCGECGACSNWNDLSLQWTTRTFLAKVSKKCARKSILGSIESVQECNEKLIGFTPKCAECWTVDEVCARDNCFWIFLQATMINAMTDFRVGLNDITTATCDEAICGPHFGPCVGAIRRRMNIKSDIERPISQREYCAVSAIPTKPHLPYE</sequence>
<name>A0A7S4AHX5_9STRA</name>
<evidence type="ECO:0008006" key="4">
    <source>
        <dbReference type="Google" id="ProtNLM"/>
    </source>
</evidence>
<evidence type="ECO:0000313" key="3">
    <source>
        <dbReference type="EMBL" id="CAE0716300.1"/>
    </source>
</evidence>
<feature type="transmembrane region" description="Helical" evidence="2">
    <location>
        <begin position="482"/>
        <end position="501"/>
    </location>
</feature>
<accession>A0A7S4AHX5</accession>
<evidence type="ECO:0000256" key="1">
    <source>
        <dbReference type="SAM" id="MobiDB-lite"/>
    </source>
</evidence>
<dbReference type="PANTHER" id="PTHR40535:SF1">
    <property type="entry name" value="CHROMOSOME UNDETERMINED SCAFFOLD_9, WHOLE GENOME SHOTGUN SEQUENCE"/>
    <property type="match status" value="1"/>
</dbReference>
<feature type="compositionally biased region" description="Low complexity" evidence="1">
    <location>
        <begin position="380"/>
        <end position="390"/>
    </location>
</feature>
<organism evidence="3">
    <name type="scientific">Pseudo-nitzschia australis</name>
    <dbReference type="NCBI Taxonomy" id="44445"/>
    <lineage>
        <taxon>Eukaryota</taxon>
        <taxon>Sar</taxon>
        <taxon>Stramenopiles</taxon>
        <taxon>Ochrophyta</taxon>
        <taxon>Bacillariophyta</taxon>
        <taxon>Bacillariophyceae</taxon>
        <taxon>Bacillariophycidae</taxon>
        <taxon>Bacillariales</taxon>
        <taxon>Bacillariaceae</taxon>
        <taxon>Pseudo-nitzschia</taxon>
    </lineage>
</organism>
<keyword evidence="2" id="KW-0472">Membrane</keyword>
<feature type="compositionally biased region" description="Basic and acidic residues" evidence="1">
    <location>
        <begin position="404"/>
        <end position="432"/>
    </location>
</feature>
<feature type="transmembrane region" description="Helical" evidence="2">
    <location>
        <begin position="21"/>
        <end position="45"/>
    </location>
</feature>
<feature type="compositionally biased region" description="Polar residues" evidence="1">
    <location>
        <begin position="312"/>
        <end position="343"/>
    </location>
</feature>